<gene>
    <name evidence="2" type="ORF">BTN49_2824</name>
</gene>
<evidence type="ECO:0000313" key="3">
    <source>
        <dbReference type="Proteomes" id="UP000219020"/>
    </source>
</evidence>
<evidence type="ECO:0000313" key="2">
    <source>
        <dbReference type="EMBL" id="PCS21575.1"/>
    </source>
</evidence>
<name>A0A2A5T088_9GAMM</name>
<protein>
    <submittedName>
        <fullName evidence="2">Uncharacterized protein</fullName>
    </submittedName>
</protein>
<comment type="caution">
    <text evidence="2">The sequence shown here is derived from an EMBL/GenBank/DDBJ whole genome shotgun (WGS) entry which is preliminary data.</text>
</comment>
<organism evidence="2 3">
    <name type="scientific">Candidatus Enterovibrio escicola</name>
    <dbReference type="NCBI Taxonomy" id="1927127"/>
    <lineage>
        <taxon>Bacteria</taxon>
        <taxon>Pseudomonadati</taxon>
        <taxon>Pseudomonadota</taxon>
        <taxon>Gammaproteobacteria</taxon>
        <taxon>Vibrionales</taxon>
        <taxon>Vibrionaceae</taxon>
        <taxon>Enterovibrio</taxon>
    </lineage>
</organism>
<reference evidence="3" key="1">
    <citation type="submission" date="2017-04" db="EMBL/GenBank/DDBJ databases">
        <title>Genome evolution of the luminous symbionts of deep sea anglerfish.</title>
        <authorList>
            <person name="Hendry T.A."/>
        </authorList>
    </citation>
    <scope>NUCLEOTIDE SEQUENCE [LARGE SCALE GENOMIC DNA]</scope>
</reference>
<evidence type="ECO:0000256" key="1">
    <source>
        <dbReference type="SAM" id="MobiDB-lite"/>
    </source>
</evidence>
<proteinExistence type="predicted"/>
<dbReference type="AlphaFoldDB" id="A0A2A5T088"/>
<accession>A0A2A5T088</accession>
<sequence>MYQLYGQLAGGAHHVFISTKEAEYQDNSASTKLKLLKKTALLHSIEGRKIMTNQSQPQDGFRFNDQSIKYQ</sequence>
<keyword evidence="3" id="KW-1185">Reference proteome</keyword>
<feature type="region of interest" description="Disordered" evidence="1">
    <location>
        <begin position="52"/>
        <end position="71"/>
    </location>
</feature>
<dbReference type="Proteomes" id="UP000219020">
    <property type="component" value="Unassembled WGS sequence"/>
</dbReference>
<dbReference type="EMBL" id="NBYY01000033">
    <property type="protein sequence ID" value="PCS21575.1"/>
    <property type="molecule type" value="Genomic_DNA"/>
</dbReference>